<dbReference type="SUPFAM" id="SSF47240">
    <property type="entry name" value="Ferritin-like"/>
    <property type="match status" value="1"/>
</dbReference>
<evidence type="ECO:0000313" key="4">
    <source>
        <dbReference type="Proteomes" id="UP000199568"/>
    </source>
</evidence>
<keyword evidence="4" id="KW-1185">Reference proteome</keyword>
<dbReference type="Gene3D" id="1.20.1260.10">
    <property type="match status" value="1"/>
</dbReference>
<dbReference type="OrthoDB" id="9797023at2"/>
<dbReference type="InterPro" id="IPR023188">
    <property type="entry name" value="DPS_DNA-bd_CS"/>
</dbReference>
<dbReference type="InterPro" id="IPR002177">
    <property type="entry name" value="DPS_DNA-bd"/>
</dbReference>
<accession>A0A1I0BQL2</accession>
<protein>
    <submittedName>
        <fullName evidence="3">Starvation-inducible DNA-binding protein</fullName>
    </submittedName>
</protein>
<evidence type="ECO:0000259" key="2">
    <source>
        <dbReference type="Pfam" id="PF00210"/>
    </source>
</evidence>
<dbReference type="PANTHER" id="PTHR42932:SF1">
    <property type="entry name" value="GENERAL STRESS PROTEIN 20U"/>
    <property type="match status" value="1"/>
</dbReference>
<dbReference type="InterPro" id="IPR008331">
    <property type="entry name" value="Ferritin_DPS_dom"/>
</dbReference>
<dbReference type="RefSeq" id="WP_090441295.1">
    <property type="nucleotide sequence ID" value="NZ_FOHU01000004.1"/>
</dbReference>
<dbReference type="CDD" id="cd01043">
    <property type="entry name" value="DPS"/>
    <property type="match status" value="1"/>
</dbReference>
<evidence type="ECO:0000256" key="1">
    <source>
        <dbReference type="ARBA" id="ARBA00009497"/>
    </source>
</evidence>
<dbReference type="Pfam" id="PF00210">
    <property type="entry name" value="Ferritin"/>
    <property type="match status" value="1"/>
</dbReference>
<dbReference type="AlphaFoldDB" id="A0A1I0BQL2"/>
<dbReference type="InterPro" id="IPR012347">
    <property type="entry name" value="Ferritin-like"/>
</dbReference>
<dbReference type="GO" id="GO:0003677">
    <property type="term" value="F:DNA binding"/>
    <property type="evidence" value="ECO:0007669"/>
    <property type="project" value="UniProtKB-KW"/>
</dbReference>
<reference evidence="3 4" key="1">
    <citation type="submission" date="2016-10" db="EMBL/GenBank/DDBJ databases">
        <authorList>
            <person name="de Groot N.N."/>
        </authorList>
    </citation>
    <scope>NUCLEOTIDE SEQUENCE [LARGE SCALE GENOMIC DNA]</scope>
    <source>
        <strain evidence="3 4">DSM 18979</strain>
    </source>
</reference>
<evidence type="ECO:0000313" key="3">
    <source>
        <dbReference type="EMBL" id="SET09317.1"/>
    </source>
</evidence>
<dbReference type="STRING" id="426128.SAMN05660297_01380"/>
<name>A0A1I0BQL2_9FIRM</name>
<dbReference type="PROSITE" id="PS00818">
    <property type="entry name" value="DPS_1"/>
    <property type="match status" value="1"/>
</dbReference>
<gene>
    <name evidence="3" type="ORF">SAMN05660297_01380</name>
</gene>
<dbReference type="PANTHER" id="PTHR42932">
    <property type="entry name" value="GENERAL STRESS PROTEIN 20U"/>
    <property type="match status" value="1"/>
</dbReference>
<sequence length="144" mass="16767">MKDYTKLNEYLSNLAVLNVKLHNLHWNVVGKQFIQVHEFTESMYNDFFEKYDDVAELMKTRDEQPLAKMADYLKNTSIKELDKDKFTSTEVLEIVQDDLNKMKDLATEIRTAADEAGDFGIVAEFEDHIAGYSKNLWFIKSMLA</sequence>
<dbReference type="GO" id="GO:0008199">
    <property type="term" value="F:ferric iron binding"/>
    <property type="evidence" value="ECO:0007669"/>
    <property type="project" value="InterPro"/>
</dbReference>
<feature type="domain" description="Ferritin/DPS" evidence="2">
    <location>
        <begin position="6"/>
        <end position="143"/>
    </location>
</feature>
<proteinExistence type="inferred from homology"/>
<organism evidence="3 4">
    <name type="scientific">Natronincola peptidivorans</name>
    <dbReference type="NCBI Taxonomy" id="426128"/>
    <lineage>
        <taxon>Bacteria</taxon>
        <taxon>Bacillati</taxon>
        <taxon>Bacillota</taxon>
        <taxon>Clostridia</taxon>
        <taxon>Peptostreptococcales</taxon>
        <taxon>Natronincolaceae</taxon>
        <taxon>Natronincola</taxon>
    </lineage>
</organism>
<comment type="similarity">
    <text evidence="1">Belongs to the Dps family.</text>
</comment>
<dbReference type="InterPro" id="IPR009078">
    <property type="entry name" value="Ferritin-like_SF"/>
</dbReference>
<dbReference type="GO" id="GO:0016722">
    <property type="term" value="F:oxidoreductase activity, acting on metal ions"/>
    <property type="evidence" value="ECO:0007669"/>
    <property type="project" value="InterPro"/>
</dbReference>
<dbReference type="Proteomes" id="UP000199568">
    <property type="component" value="Unassembled WGS sequence"/>
</dbReference>
<dbReference type="PIRSF" id="PIRSF005900">
    <property type="entry name" value="Dps"/>
    <property type="match status" value="1"/>
</dbReference>
<keyword evidence="3" id="KW-0238">DNA-binding</keyword>
<dbReference type="EMBL" id="FOHU01000004">
    <property type="protein sequence ID" value="SET09317.1"/>
    <property type="molecule type" value="Genomic_DNA"/>
</dbReference>